<feature type="signal peptide" evidence="1">
    <location>
        <begin position="1"/>
        <end position="20"/>
    </location>
</feature>
<dbReference type="EMBL" id="JAEUGD010000066">
    <property type="protein sequence ID" value="MBL6448879.1"/>
    <property type="molecule type" value="Genomic_DNA"/>
</dbReference>
<proteinExistence type="predicted"/>
<feature type="chain" id="PRO_5037094439" evidence="1">
    <location>
        <begin position="21"/>
        <end position="201"/>
    </location>
</feature>
<dbReference type="Pfam" id="PF13568">
    <property type="entry name" value="OMP_b-brl_2"/>
    <property type="match status" value="1"/>
</dbReference>
<dbReference type="Proteomes" id="UP000614216">
    <property type="component" value="Unassembled WGS sequence"/>
</dbReference>
<evidence type="ECO:0000313" key="4">
    <source>
        <dbReference type="Proteomes" id="UP000614216"/>
    </source>
</evidence>
<gene>
    <name evidence="3" type="ORF">JMN32_21380</name>
</gene>
<feature type="domain" description="Outer membrane protein beta-barrel" evidence="2">
    <location>
        <begin position="22"/>
        <end position="175"/>
    </location>
</feature>
<sequence length="201" mass="21259">MKKVLLSAFAVIAFVAATNAQDFGVKVGANIANLNGDSFDNSDSKFNFTFGVFAEFMLSDKLGLQPELILSGQGAKYDFDDGSGTSIELKQKLSYVNVPVLANVYLGENFYLQGGPYIGFLTNAEANISGSLGVLGGDNKDAFKSTDFGAMLGFGANAGKFNFGMRYQLGLANIAEDVNGVEGDAKNAVIQVNVGFKILDN</sequence>
<reference evidence="3" key="1">
    <citation type="submission" date="2021-01" db="EMBL/GenBank/DDBJ databases">
        <title>Fulvivirga kasyanovii gen. nov., sp nov., a novel member of the phylum Bacteroidetes isolated from seawater in a mussel farm.</title>
        <authorList>
            <person name="Zhao L.-H."/>
            <person name="Wang Z.-J."/>
        </authorList>
    </citation>
    <scope>NUCLEOTIDE SEQUENCE</scope>
    <source>
        <strain evidence="3">29W222</strain>
    </source>
</reference>
<evidence type="ECO:0000259" key="2">
    <source>
        <dbReference type="Pfam" id="PF13568"/>
    </source>
</evidence>
<protein>
    <submittedName>
        <fullName evidence="3">PorT family protein</fullName>
    </submittedName>
</protein>
<accession>A0A937KDW0</accession>
<dbReference type="AlphaFoldDB" id="A0A937KDW0"/>
<evidence type="ECO:0000256" key="1">
    <source>
        <dbReference type="SAM" id="SignalP"/>
    </source>
</evidence>
<name>A0A937KDW0_9BACT</name>
<comment type="caution">
    <text evidence="3">The sequence shown here is derived from an EMBL/GenBank/DDBJ whole genome shotgun (WGS) entry which is preliminary data.</text>
</comment>
<organism evidence="3 4">
    <name type="scientific">Fulvivirga marina</name>
    <dbReference type="NCBI Taxonomy" id="2494733"/>
    <lineage>
        <taxon>Bacteria</taxon>
        <taxon>Pseudomonadati</taxon>
        <taxon>Bacteroidota</taxon>
        <taxon>Cytophagia</taxon>
        <taxon>Cytophagales</taxon>
        <taxon>Fulvivirgaceae</taxon>
        <taxon>Fulvivirga</taxon>
    </lineage>
</organism>
<evidence type="ECO:0000313" key="3">
    <source>
        <dbReference type="EMBL" id="MBL6448879.1"/>
    </source>
</evidence>
<dbReference type="InterPro" id="IPR025665">
    <property type="entry name" value="Beta-barrel_OMP_2"/>
</dbReference>
<keyword evidence="4" id="KW-1185">Reference proteome</keyword>
<keyword evidence="1" id="KW-0732">Signal</keyword>
<dbReference type="RefSeq" id="WP_202858419.1">
    <property type="nucleotide sequence ID" value="NZ_JAEUGD010000066.1"/>
</dbReference>